<gene>
    <name evidence="4" type="ORF">SAMEA4412665_01858</name>
</gene>
<protein>
    <submittedName>
        <fullName evidence="4">Iron-dicitrate transporter substrate-binding subunit</fullName>
    </submittedName>
</protein>
<reference evidence="4 5" key="1">
    <citation type="submission" date="2017-06" db="EMBL/GenBank/DDBJ databases">
        <authorList>
            <consortium name="Pathogen Informatics"/>
        </authorList>
    </citation>
    <scope>NUCLEOTIDE SEQUENCE [LARGE SCALE GENOMIC DNA]</scope>
    <source>
        <strain evidence="4 5">NCTC11865</strain>
    </source>
</reference>
<dbReference type="PROSITE" id="PS50983">
    <property type="entry name" value="FE_B12_PBP"/>
    <property type="match status" value="1"/>
</dbReference>
<evidence type="ECO:0000313" key="4">
    <source>
        <dbReference type="EMBL" id="SNV39993.1"/>
    </source>
</evidence>
<feature type="chain" id="PRO_5012241268" evidence="2">
    <location>
        <begin position="30"/>
        <end position="338"/>
    </location>
</feature>
<dbReference type="Gene3D" id="3.40.50.1980">
    <property type="entry name" value="Nitrogenase molybdenum iron protein domain"/>
    <property type="match status" value="2"/>
</dbReference>
<dbReference type="AlphaFoldDB" id="A0A239X1A6"/>
<organism evidence="4 5">
    <name type="scientific">Cutibacterium granulosum</name>
    <dbReference type="NCBI Taxonomy" id="33011"/>
    <lineage>
        <taxon>Bacteria</taxon>
        <taxon>Bacillati</taxon>
        <taxon>Actinomycetota</taxon>
        <taxon>Actinomycetes</taxon>
        <taxon>Propionibacteriales</taxon>
        <taxon>Propionibacteriaceae</taxon>
        <taxon>Cutibacterium</taxon>
    </lineage>
</organism>
<evidence type="ECO:0000259" key="3">
    <source>
        <dbReference type="PROSITE" id="PS50983"/>
    </source>
</evidence>
<evidence type="ECO:0000256" key="1">
    <source>
        <dbReference type="ARBA" id="ARBA00008814"/>
    </source>
</evidence>
<dbReference type="InterPro" id="IPR002491">
    <property type="entry name" value="ABC_transptr_periplasmic_BD"/>
</dbReference>
<dbReference type="KEGG" id="cgrn:4412665_01858"/>
<comment type="similarity">
    <text evidence="1">Belongs to the bacterial solute-binding protein 8 family.</text>
</comment>
<dbReference type="EMBL" id="LT906441">
    <property type="protein sequence ID" value="SNV39993.1"/>
    <property type="molecule type" value="Genomic_DNA"/>
</dbReference>
<keyword evidence="2" id="KW-0732">Signal</keyword>
<dbReference type="eggNOG" id="COG0614">
    <property type="taxonomic scope" value="Bacteria"/>
</dbReference>
<evidence type="ECO:0000256" key="2">
    <source>
        <dbReference type="SAM" id="SignalP"/>
    </source>
</evidence>
<dbReference type="PANTHER" id="PTHR30535">
    <property type="entry name" value="VITAMIN B12-BINDING PROTEIN"/>
    <property type="match status" value="1"/>
</dbReference>
<name>A0A239X1A6_9ACTN</name>
<dbReference type="SUPFAM" id="SSF53807">
    <property type="entry name" value="Helical backbone' metal receptor"/>
    <property type="match status" value="1"/>
</dbReference>
<feature type="signal peptide" evidence="2">
    <location>
        <begin position="1"/>
        <end position="29"/>
    </location>
</feature>
<dbReference type="RefSeq" id="WP_095141033.1">
    <property type="nucleotide sequence ID" value="NZ_JAWFFS010000054.1"/>
</dbReference>
<dbReference type="Proteomes" id="UP000215332">
    <property type="component" value="Chromosome 1"/>
</dbReference>
<accession>A0A239X1A6</accession>
<proteinExistence type="inferred from homology"/>
<dbReference type="Pfam" id="PF01497">
    <property type="entry name" value="Peripla_BP_2"/>
    <property type="match status" value="1"/>
</dbReference>
<evidence type="ECO:0000313" key="5">
    <source>
        <dbReference type="Proteomes" id="UP000215332"/>
    </source>
</evidence>
<dbReference type="PANTHER" id="PTHR30535:SF34">
    <property type="entry name" value="MOLYBDATE-BINDING PROTEIN MOLA"/>
    <property type="match status" value="1"/>
</dbReference>
<dbReference type="InterPro" id="IPR050902">
    <property type="entry name" value="ABC_Transporter_SBP"/>
</dbReference>
<sequence>MKTHPLIAGLTLALASTLCLTGCSTSAHEDDAQSSSTATTAQPSAYPATVMSCTEKLTFTEAPKRVLILGDTNAPTLSMLDLLDRVTMRTGKIDTTGYDVNTATKLMSLPEMKSGTTTLGGGASVATESILDAHIDLVIGYDRGVDRKALAKAGVKVYAPDAYCYDKKPVDHADFSLVTQEVTKTAAIFGVPKRAVTLNKALKKQAADLPKHAGGKGASAAALWLSSDGSSMYSYGRSSMVQAIFDVNDLKNAYADNRTRVFDISMEDLLKRNPDWILLLNNAYNTDDITKTFTRAKGASQLRAVQNGHVITMPYSLTDSASPMSIQGAQEVAKLINK</sequence>
<feature type="domain" description="Fe/B12 periplasmic-binding" evidence="3">
    <location>
        <begin position="65"/>
        <end position="338"/>
    </location>
</feature>